<dbReference type="Gene3D" id="3.40.50.2000">
    <property type="entry name" value="Glycogen Phosphorylase B"/>
    <property type="match status" value="2"/>
</dbReference>
<evidence type="ECO:0000256" key="1">
    <source>
        <dbReference type="ARBA" id="ARBA00022676"/>
    </source>
</evidence>
<dbReference type="InterPro" id="IPR028098">
    <property type="entry name" value="Glyco_trans_4-like_N"/>
</dbReference>
<comment type="caution">
    <text evidence="5">The sequence shown here is derived from an EMBL/GenBank/DDBJ whole genome shotgun (WGS) entry which is preliminary data.</text>
</comment>
<feature type="domain" description="Glycosyl transferase family 1" evidence="3">
    <location>
        <begin position="197"/>
        <end position="351"/>
    </location>
</feature>
<feature type="domain" description="Glycosyltransferase subfamily 4-like N-terminal" evidence="4">
    <location>
        <begin position="20"/>
        <end position="178"/>
    </location>
</feature>
<dbReference type="Pfam" id="PF00534">
    <property type="entry name" value="Glycos_transf_1"/>
    <property type="match status" value="1"/>
</dbReference>
<dbReference type="RefSeq" id="WP_192860937.1">
    <property type="nucleotide sequence ID" value="NZ_JADAQT010000019.1"/>
</dbReference>
<dbReference type="InterPro" id="IPR001296">
    <property type="entry name" value="Glyco_trans_1"/>
</dbReference>
<name>A0ABR9MSL1_9MICO</name>
<evidence type="ECO:0000259" key="4">
    <source>
        <dbReference type="Pfam" id="PF13439"/>
    </source>
</evidence>
<dbReference type="CDD" id="cd03801">
    <property type="entry name" value="GT4_PimA-like"/>
    <property type="match status" value="1"/>
</dbReference>
<reference evidence="5 6" key="1">
    <citation type="submission" date="2020-10" db="EMBL/GenBank/DDBJ databases">
        <title>Myceligenerans pegani sp. nov., an endophytic actinomycete isolated from Peganum harmala L. in Xinjiang, China.</title>
        <authorList>
            <person name="Xin L."/>
        </authorList>
    </citation>
    <scope>NUCLEOTIDE SEQUENCE [LARGE SCALE GENOMIC DNA]</scope>
    <source>
        <strain evidence="5 6">TRM65318</strain>
    </source>
</reference>
<evidence type="ECO:0000313" key="5">
    <source>
        <dbReference type="EMBL" id="MBE1874367.1"/>
    </source>
</evidence>
<sequence length="375" mass="40055">MTTVLLAHASAELYGSDLQLVETATALREAGAEVVVALPRKGPLVGELRDAGADVEIVDMPVLRKAHLNPRGIIGLFLHTLRTTPRMVGIVRRHRPHTVVVNTVTIPVWLGVSRLAGVAPVCHVHEAEADAALPVRVGLNAPLLLARDVVVNSATARDVVVGAVPALRRRTRIVYNGVPGPDGDRPVPDGGPQGAHVVLVGRLSPRKGTDVALDAVARLRGDGRDVRLTLCGSVFAGYEWFEDELRARASRPDLAGAVDFVGYADPWVWFARADVVVVPSRVEPFGNVAVQALRAERPLVASRTQGLAEIVRDGETGRSVPPGDPGALADAVAELLDDPERAARLAAAGRKDAEERFGVARYRTEMARIILPRRG</sequence>
<evidence type="ECO:0000259" key="3">
    <source>
        <dbReference type="Pfam" id="PF00534"/>
    </source>
</evidence>
<keyword evidence="1" id="KW-0328">Glycosyltransferase</keyword>
<gene>
    <name evidence="5" type="ORF">IHE71_01400</name>
</gene>
<evidence type="ECO:0000256" key="2">
    <source>
        <dbReference type="ARBA" id="ARBA00022679"/>
    </source>
</evidence>
<evidence type="ECO:0000313" key="6">
    <source>
        <dbReference type="Proteomes" id="UP000625527"/>
    </source>
</evidence>
<dbReference type="SUPFAM" id="SSF53756">
    <property type="entry name" value="UDP-Glycosyltransferase/glycogen phosphorylase"/>
    <property type="match status" value="1"/>
</dbReference>
<dbReference type="EMBL" id="JADAQT010000019">
    <property type="protein sequence ID" value="MBE1874367.1"/>
    <property type="molecule type" value="Genomic_DNA"/>
</dbReference>
<dbReference type="PANTHER" id="PTHR12526:SF510">
    <property type="entry name" value="D-INOSITOL 3-PHOSPHATE GLYCOSYLTRANSFERASE"/>
    <property type="match status" value="1"/>
</dbReference>
<accession>A0ABR9MSL1</accession>
<organism evidence="5 6">
    <name type="scientific">Myceligenerans pegani</name>
    <dbReference type="NCBI Taxonomy" id="2776917"/>
    <lineage>
        <taxon>Bacteria</taxon>
        <taxon>Bacillati</taxon>
        <taxon>Actinomycetota</taxon>
        <taxon>Actinomycetes</taxon>
        <taxon>Micrococcales</taxon>
        <taxon>Promicromonosporaceae</taxon>
        <taxon>Myceligenerans</taxon>
    </lineage>
</organism>
<dbReference type="Pfam" id="PF13439">
    <property type="entry name" value="Glyco_transf_4"/>
    <property type="match status" value="1"/>
</dbReference>
<dbReference type="Proteomes" id="UP000625527">
    <property type="component" value="Unassembled WGS sequence"/>
</dbReference>
<keyword evidence="2" id="KW-0808">Transferase</keyword>
<proteinExistence type="predicted"/>
<keyword evidence="6" id="KW-1185">Reference proteome</keyword>
<protein>
    <submittedName>
        <fullName evidence="5">Glycosyltransferase family 4 protein</fullName>
    </submittedName>
</protein>
<dbReference type="PANTHER" id="PTHR12526">
    <property type="entry name" value="GLYCOSYLTRANSFERASE"/>
    <property type="match status" value="1"/>
</dbReference>